<keyword evidence="3 4" id="KW-0658">Purine biosynthesis</keyword>
<dbReference type="PANTHER" id="PTHR43369:SF2">
    <property type="entry name" value="PHOSPHORIBOSYLGLYCINAMIDE FORMYLTRANSFERASE"/>
    <property type="match status" value="1"/>
</dbReference>
<dbReference type="InterPro" id="IPR036477">
    <property type="entry name" value="Formyl_transf_N_sf"/>
</dbReference>
<protein>
    <recommendedName>
        <fullName evidence="4">Phosphoribosylglycinamide formyltransferase</fullName>
        <ecNumber evidence="4">2.1.2.2</ecNumber>
    </recommendedName>
    <alternativeName>
        <fullName evidence="4">5'-phosphoribosylglycinamide transformylase</fullName>
    </alternativeName>
    <alternativeName>
        <fullName evidence="4">GAR transformylase</fullName>
        <shortName evidence="4">GART</shortName>
    </alternativeName>
</protein>
<dbReference type="CDD" id="cd08645">
    <property type="entry name" value="FMT_core_GART"/>
    <property type="match status" value="1"/>
</dbReference>
<dbReference type="NCBIfam" id="TIGR00639">
    <property type="entry name" value="PurN"/>
    <property type="match status" value="1"/>
</dbReference>
<keyword evidence="2 4" id="KW-0808">Transferase</keyword>
<dbReference type="GO" id="GO:0005829">
    <property type="term" value="C:cytosol"/>
    <property type="evidence" value="ECO:0007669"/>
    <property type="project" value="TreeGrafter"/>
</dbReference>
<dbReference type="InterPro" id="IPR002376">
    <property type="entry name" value="Formyl_transf_N"/>
</dbReference>
<evidence type="ECO:0000256" key="1">
    <source>
        <dbReference type="ARBA" id="ARBA00005054"/>
    </source>
</evidence>
<evidence type="ECO:0000313" key="6">
    <source>
        <dbReference type="EMBL" id="WCL52807.1"/>
    </source>
</evidence>
<feature type="binding site" evidence="4">
    <location>
        <begin position="92"/>
        <end position="95"/>
    </location>
    <ligand>
        <name>(6R)-10-formyltetrahydrofolate</name>
        <dbReference type="ChEBI" id="CHEBI:195366"/>
    </ligand>
</feature>
<evidence type="ECO:0000256" key="2">
    <source>
        <dbReference type="ARBA" id="ARBA00022679"/>
    </source>
</evidence>
<dbReference type="HAMAP" id="MF_01930">
    <property type="entry name" value="PurN"/>
    <property type="match status" value="1"/>
</dbReference>
<dbReference type="Proteomes" id="UP001217500">
    <property type="component" value="Chromosome"/>
</dbReference>
<dbReference type="GO" id="GO:0004644">
    <property type="term" value="F:phosphoribosylglycinamide formyltransferase activity"/>
    <property type="evidence" value="ECO:0007669"/>
    <property type="project" value="UniProtKB-UniRule"/>
</dbReference>
<feature type="site" description="Raises pKa of active site His" evidence="4">
    <location>
        <position position="147"/>
    </location>
</feature>
<dbReference type="InterPro" id="IPR004607">
    <property type="entry name" value="GART"/>
</dbReference>
<feature type="binding site" evidence="4">
    <location>
        <begin position="14"/>
        <end position="16"/>
    </location>
    <ligand>
        <name>N(1)-(5-phospho-beta-D-ribosyl)glycinamide</name>
        <dbReference type="ChEBI" id="CHEBI:143788"/>
    </ligand>
</feature>
<feature type="active site" description="Proton donor" evidence="4">
    <location>
        <position position="111"/>
    </location>
</feature>
<organism evidence="6 7">
    <name type="scientific">Gimibacter soli</name>
    <dbReference type="NCBI Taxonomy" id="3024400"/>
    <lineage>
        <taxon>Bacteria</taxon>
        <taxon>Pseudomonadati</taxon>
        <taxon>Pseudomonadota</taxon>
        <taxon>Alphaproteobacteria</taxon>
        <taxon>Kordiimonadales</taxon>
        <taxon>Temperatibacteraceae</taxon>
        <taxon>Gimibacter</taxon>
    </lineage>
</organism>
<comment type="similarity">
    <text evidence="4">Belongs to the GART family.</text>
</comment>
<dbReference type="EMBL" id="CP116805">
    <property type="protein sequence ID" value="WCL52807.1"/>
    <property type="molecule type" value="Genomic_DNA"/>
</dbReference>
<dbReference type="KEGG" id="gso:PH603_09675"/>
<dbReference type="PANTHER" id="PTHR43369">
    <property type="entry name" value="PHOSPHORIBOSYLGLYCINAMIDE FORMYLTRANSFERASE"/>
    <property type="match status" value="1"/>
</dbReference>
<dbReference type="Gene3D" id="3.40.50.170">
    <property type="entry name" value="Formyl transferase, N-terminal domain"/>
    <property type="match status" value="1"/>
</dbReference>
<gene>
    <name evidence="4 6" type="primary">purN</name>
    <name evidence="6" type="ORF">PH603_09675</name>
</gene>
<evidence type="ECO:0000256" key="3">
    <source>
        <dbReference type="ARBA" id="ARBA00022755"/>
    </source>
</evidence>
<evidence type="ECO:0000256" key="4">
    <source>
        <dbReference type="HAMAP-Rule" id="MF_01930"/>
    </source>
</evidence>
<feature type="binding site" evidence="4">
    <location>
        <position position="109"/>
    </location>
    <ligand>
        <name>(6R)-10-formyltetrahydrofolate</name>
        <dbReference type="ChEBI" id="CHEBI:195366"/>
    </ligand>
</feature>
<dbReference type="RefSeq" id="WP_289502236.1">
    <property type="nucleotide sequence ID" value="NZ_CP116805.1"/>
</dbReference>
<sequence>MAKLKLGVLISGSGTNLQVLIDACARADYPAEIALVISNKAAAGGIARAEAAGIPVATISHKDFDCREAFDDAMHEKLTEAGAEFICLAGFMRILSDKFIERWHDRMINIHPSLLPAYRGLDTHARAIADGVRFAGCTLHYVRPDLDNGPIIAQAVVPVLPGDTVETLAARIQVQEHRLYPAIVRLIAEGKVMVEDGRVVYGDGVELNISAATSPAIN</sequence>
<feature type="domain" description="Formyl transferase N-terminal" evidence="5">
    <location>
        <begin position="5"/>
        <end position="183"/>
    </location>
</feature>
<evidence type="ECO:0000259" key="5">
    <source>
        <dbReference type="Pfam" id="PF00551"/>
    </source>
</evidence>
<feature type="binding site" evidence="4">
    <location>
        <position position="67"/>
    </location>
    <ligand>
        <name>(6R)-10-formyltetrahydrofolate</name>
        <dbReference type="ChEBI" id="CHEBI:195366"/>
    </ligand>
</feature>
<name>A0AAE9XML0_9PROT</name>
<evidence type="ECO:0000313" key="7">
    <source>
        <dbReference type="Proteomes" id="UP001217500"/>
    </source>
</evidence>
<keyword evidence="7" id="KW-1185">Reference proteome</keyword>
<dbReference type="AlphaFoldDB" id="A0AAE9XML0"/>
<proteinExistence type="inferred from homology"/>
<dbReference type="GO" id="GO:0006189">
    <property type="term" value="P:'de novo' IMP biosynthetic process"/>
    <property type="evidence" value="ECO:0007669"/>
    <property type="project" value="UniProtKB-UniRule"/>
</dbReference>
<comment type="catalytic activity">
    <reaction evidence="4">
        <text>N(1)-(5-phospho-beta-D-ribosyl)glycinamide + (6R)-10-formyltetrahydrofolate = N(2)-formyl-N(1)-(5-phospho-beta-D-ribosyl)glycinamide + (6S)-5,6,7,8-tetrahydrofolate + H(+)</text>
        <dbReference type="Rhea" id="RHEA:15053"/>
        <dbReference type="ChEBI" id="CHEBI:15378"/>
        <dbReference type="ChEBI" id="CHEBI:57453"/>
        <dbReference type="ChEBI" id="CHEBI:143788"/>
        <dbReference type="ChEBI" id="CHEBI:147286"/>
        <dbReference type="ChEBI" id="CHEBI:195366"/>
        <dbReference type="EC" id="2.1.2.2"/>
    </reaction>
</comment>
<dbReference type="EC" id="2.1.2.2" evidence="4"/>
<dbReference type="SUPFAM" id="SSF53328">
    <property type="entry name" value="Formyltransferase"/>
    <property type="match status" value="1"/>
</dbReference>
<comment type="pathway">
    <text evidence="1 4">Purine metabolism; IMP biosynthesis via de novo pathway; N(2)-formyl-N(1)-(5-phospho-D-ribosyl)glycinamide from N(1)-(5-phospho-D-ribosyl)glycinamide (10-formyl THF route): step 1/1.</text>
</comment>
<accession>A0AAE9XML0</accession>
<comment type="function">
    <text evidence="4">Catalyzes the transfer of a formyl group from 10-formyltetrahydrofolate to 5-phospho-ribosyl-glycinamide (GAR), producing 5-phospho-ribosyl-N-formylglycinamide (FGAR) and tetrahydrofolate.</text>
</comment>
<reference evidence="6" key="1">
    <citation type="submission" date="2023-01" db="EMBL/GenBank/DDBJ databases">
        <title>The genome sequence of Kordiimonadaceae bacterium 6D33.</title>
        <authorList>
            <person name="Liu Y."/>
        </authorList>
    </citation>
    <scope>NUCLEOTIDE SEQUENCE</scope>
    <source>
        <strain evidence="6">6D33</strain>
    </source>
</reference>
<dbReference type="Pfam" id="PF00551">
    <property type="entry name" value="Formyl_trans_N"/>
    <property type="match status" value="1"/>
</dbReference>